<comment type="caution">
    <text evidence="3">The sequence shown here is derived from an EMBL/GenBank/DDBJ whole genome shotgun (WGS) entry which is preliminary data.</text>
</comment>
<keyword evidence="1" id="KW-0732">Signal</keyword>
<feature type="domain" description="NUP210 Ig-like" evidence="2">
    <location>
        <begin position="34"/>
        <end position="114"/>
    </location>
</feature>
<reference evidence="3" key="1">
    <citation type="submission" date="2019-12" db="EMBL/GenBank/DDBJ databases">
        <title>Genome sequencing and annotation of Brassica cretica.</title>
        <authorList>
            <person name="Studholme D.J."/>
            <person name="Sarris P.F."/>
        </authorList>
    </citation>
    <scope>NUCLEOTIDE SEQUENCE</scope>
    <source>
        <strain evidence="3">PFS-102/07</strain>
        <tissue evidence="3">Leaf</tissue>
    </source>
</reference>
<dbReference type="InterPro" id="IPR045197">
    <property type="entry name" value="NUP210-like"/>
</dbReference>
<protein>
    <recommendedName>
        <fullName evidence="2">NUP210 Ig-like domain-containing protein</fullName>
    </recommendedName>
</protein>
<sequence length="216" mass="24407">MVRISSCFFVVVLVLLSIRETSSQLGSGPHITDVNILLPPRMKNPVEYRLQGSDGCFKWSWDHHDILSVTPEFNSSSHCSTSARLKSISPYSGRKETAVYATDIQTGMVIRCKIEHKPSETYPDQLRIGPTMTIGTRTNQARSLRNYRTCTLSGRYVATKLFQNVDTTLVHAFSSTLRCYLPKTVANPFHVSRHFKSSIKLYGKNRGKSVLYQKKS</sequence>
<dbReference type="PANTHER" id="PTHR23019:SF0">
    <property type="entry name" value="NUCLEAR PORE MEMBRANE GLYCOPROTEIN 210"/>
    <property type="match status" value="1"/>
</dbReference>
<name>A0A8S9KL33_BRACR</name>
<dbReference type="Pfam" id="PF22967">
    <property type="entry name" value="Ig_NUP210_1st"/>
    <property type="match status" value="1"/>
</dbReference>
<feature type="chain" id="PRO_5035792933" description="NUP210 Ig-like domain-containing protein" evidence="1">
    <location>
        <begin position="24"/>
        <end position="216"/>
    </location>
</feature>
<feature type="signal peptide" evidence="1">
    <location>
        <begin position="1"/>
        <end position="23"/>
    </location>
</feature>
<evidence type="ECO:0000256" key="1">
    <source>
        <dbReference type="SAM" id="SignalP"/>
    </source>
</evidence>
<organism evidence="3">
    <name type="scientific">Brassica cretica</name>
    <name type="common">Mustard</name>
    <dbReference type="NCBI Taxonomy" id="69181"/>
    <lineage>
        <taxon>Eukaryota</taxon>
        <taxon>Viridiplantae</taxon>
        <taxon>Streptophyta</taxon>
        <taxon>Embryophyta</taxon>
        <taxon>Tracheophyta</taxon>
        <taxon>Spermatophyta</taxon>
        <taxon>Magnoliopsida</taxon>
        <taxon>eudicotyledons</taxon>
        <taxon>Gunneridae</taxon>
        <taxon>Pentapetalae</taxon>
        <taxon>rosids</taxon>
        <taxon>malvids</taxon>
        <taxon>Brassicales</taxon>
        <taxon>Brassicaceae</taxon>
        <taxon>Brassiceae</taxon>
        <taxon>Brassica</taxon>
    </lineage>
</organism>
<evidence type="ECO:0000313" key="3">
    <source>
        <dbReference type="EMBL" id="KAF2594702.1"/>
    </source>
</evidence>
<dbReference type="PANTHER" id="PTHR23019">
    <property type="entry name" value="NUCLEAR PORE MEMBRANE GLYCOPROTEIN GP210-RELATED"/>
    <property type="match status" value="1"/>
</dbReference>
<proteinExistence type="predicted"/>
<accession>A0A8S9KL33</accession>
<gene>
    <name evidence="3" type="ORF">F2Q70_00043683</name>
</gene>
<dbReference type="InterPro" id="IPR055096">
    <property type="entry name" value="Ig_NUP210_1st"/>
</dbReference>
<dbReference type="EMBL" id="QGKY02000164">
    <property type="protein sequence ID" value="KAF2594702.1"/>
    <property type="molecule type" value="Genomic_DNA"/>
</dbReference>
<evidence type="ECO:0000259" key="2">
    <source>
        <dbReference type="Pfam" id="PF22967"/>
    </source>
</evidence>
<dbReference type="AlphaFoldDB" id="A0A8S9KL33"/>